<dbReference type="InterPro" id="IPR051561">
    <property type="entry name" value="FRAS1_ECM"/>
</dbReference>
<evidence type="ECO:0000313" key="4">
    <source>
        <dbReference type="EMBL" id="MCX2980883.1"/>
    </source>
</evidence>
<dbReference type="PANTHER" id="PTHR45739">
    <property type="entry name" value="MATRIX PROTEIN, PUTATIVE-RELATED"/>
    <property type="match status" value="1"/>
</dbReference>
<keyword evidence="1" id="KW-0732">Signal</keyword>
<dbReference type="PROSITE" id="PS51854">
    <property type="entry name" value="CSPG"/>
    <property type="match status" value="1"/>
</dbReference>
<dbReference type="EMBL" id="SHNN01000002">
    <property type="protein sequence ID" value="MCX2980883.1"/>
    <property type="molecule type" value="Genomic_DNA"/>
</dbReference>
<dbReference type="InterPro" id="IPR039005">
    <property type="entry name" value="CSPG_rpt"/>
</dbReference>
<organism evidence="4 5">
    <name type="scientific">Candidatus Litorirhabdus singularis</name>
    <dbReference type="NCBI Taxonomy" id="2518993"/>
    <lineage>
        <taxon>Bacteria</taxon>
        <taxon>Pseudomonadati</taxon>
        <taxon>Pseudomonadota</taxon>
        <taxon>Gammaproteobacteria</taxon>
        <taxon>Cellvibrionales</taxon>
        <taxon>Halieaceae</taxon>
        <taxon>Candidatus Litorirhabdus</taxon>
    </lineage>
</organism>
<sequence>TTADVNAIAQQLTYSNTNDLPPASVQINWDLSDGNGTAQGTGGALSASGSMTVSITSVNENPTLTGVNATPTYVEDQPAIVLDSTVTIADVELDALNGGAGDYTGASLTLARNIAVNPDDVFGFTAGSGISLSGGNLLKGGDIIASFDTSVAGELTITFTSPATAVATTADVNAIAQQLTYSNTNDLPPASVQINWDLNDGNGTAQGTGGALGASGSMTVNITSINENPTLTGVDATPTYVEDQPAIVLDNNVTIADVELDALNGGAGDYSGASLTLARNLAANSDDVFGFVDGNDITLSSGNLVKNGDVIANFDTSVAGELTITYVSVDGEIPTTADVNAIQRQITYSNSNDLPPTSVDIDWDFNDGNLGLQGLGNMLASGGTLTVTIESVNEAPTVSGLTTINYVENSNAIVLDSDVVIADKELDIIGDYSGSSLTLVRSGAAHSDDIFGFADSSEIALIGGSLIKSGQAIADFDISSPGQLTITFTNVNGETPTTADVNAIAQQLTYANASNLPPAAVQIDWSFDDGNGGLQGTGLVMADTQSQIVTIGSVNEAPTFIGLDAITAFIENQPAVVLDADMQVQDLELDSLGGGAGNYDGASLVLQRLGGVNSDDVFGFADSSDITRVGDSLLKAGAVIADFDTSINGQVTLRFSDANGEVPTSVDVNDIVQKLTYSNSNDMPATQVQVEWQFDDGNSGAQGTGGIGMVIGTSTVQITAVDDTAPELEANTGSNLATGSIDGLSITELRYTDSEQRTDSISYNVTSAASSGFLARSDAPDTAITQFTQAEIDSGEVVYIHTEVGTEFDSFDFTVTDGQGNTSAVDTFGIQIEVQDTQIEVFTGPRGLGDPLPVVDLDMLDKGFTSIEVQNPPLEEYNRKGGIFEDTPVADPVAPALDNDADFIRSEPTQIQRVSVAVEADVTVSGPEREVRAASTLQTRGDSALIRMLDTSRNTFADTADYTLAAQQQAQSEPQTAAETLLFALDDMREQLESSLAEQYSNELLMGGSARMAGVTLSAGYLAWLLRAGPLLASVAASVPTWARFDPLPVVLTNHDKQEEDFEELTEQNKLDAEQEEAATYLLDNSAYKGQSSLMEGRDS</sequence>
<dbReference type="Pfam" id="PF16184">
    <property type="entry name" value="Cadherin_3"/>
    <property type="match status" value="1"/>
</dbReference>
<reference evidence="4" key="1">
    <citation type="submission" date="2019-02" db="EMBL/GenBank/DDBJ databases">
        <authorList>
            <person name="Li S.-H."/>
        </authorList>
    </citation>
    <scope>NUCLEOTIDE SEQUENCE</scope>
    <source>
        <strain evidence="4">IMCC14734</strain>
    </source>
</reference>
<dbReference type="Proteomes" id="UP001143362">
    <property type="component" value="Unassembled WGS sequence"/>
</dbReference>
<gene>
    <name evidence="4" type="ORF">EYC98_08400</name>
</gene>
<keyword evidence="2" id="KW-0677">Repeat</keyword>
<dbReference type="RefSeq" id="WP_279244900.1">
    <property type="nucleotide sequence ID" value="NZ_SHNN01000002.1"/>
</dbReference>
<proteinExistence type="predicted"/>
<evidence type="ECO:0000313" key="5">
    <source>
        <dbReference type="Proteomes" id="UP001143362"/>
    </source>
</evidence>
<feature type="non-terminal residue" evidence="4">
    <location>
        <position position="1"/>
    </location>
</feature>
<keyword evidence="3" id="KW-0325">Glycoprotein</keyword>
<keyword evidence="5" id="KW-1185">Reference proteome</keyword>
<comment type="caution">
    <text evidence="4">The sequence shown here is derived from an EMBL/GenBank/DDBJ whole genome shotgun (WGS) entry which is preliminary data.</text>
</comment>
<accession>A0ABT3TF18</accession>
<evidence type="ECO:0000256" key="2">
    <source>
        <dbReference type="ARBA" id="ARBA00022737"/>
    </source>
</evidence>
<dbReference type="PANTHER" id="PTHR45739:SF12">
    <property type="entry name" value="CHONDROITIN SULFATE PROTEOGLYCAN 4-LIKE ISOFORM X2"/>
    <property type="match status" value="1"/>
</dbReference>
<evidence type="ECO:0000256" key="3">
    <source>
        <dbReference type="ARBA" id="ARBA00023180"/>
    </source>
</evidence>
<evidence type="ECO:0000256" key="1">
    <source>
        <dbReference type="ARBA" id="ARBA00022729"/>
    </source>
</evidence>
<protein>
    <submittedName>
        <fullName evidence="4">Uncharacterized protein</fullName>
    </submittedName>
</protein>
<name>A0ABT3TF18_9GAMM</name>